<reference evidence="4 5" key="1">
    <citation type="submission" date="2012-10" db="EMBL/GenBank/DDBJ databases">
        <title>Genome sequence of Vibrio Cholerae HENC-02.</title>
        <authorList>
            <person name="Eppinger M."/>
            <person name="Hasan N.A."/>
            <person name="Sengamalay N."/>
            <person name="Hine E."/>
            <person name="Su Q."/>
            <person name="Daugherty S.C."/>
            <person name="Young S."/>
            <person name="Sadzewicz L."/>
            <person name="Tallon L."/>
            <person name="Cebula T.A."/>
            <person name="Ravel J."/>
            <person name="Colwell R.R."/>
        </authorList>
    </citation>
    <scope>NUCLEOTIDE SEQUENCE [LARGE SCALE GENOMIC DNA]</scope>
    <source>
        <strain evidence="4 5">HENC-02</strain>
    </source>
</reference>
<dbReference type="AlphaFoldDB" id="A0A454D3M0"/>
<dbReference type="GO" id="GO:0005576">
    <property type="term" value="C:extracellular region"/>
    <property type="evidence" value="ECO:0007669"/>
    <property type="project" value="UniProtKB-SubCell"/>
</dbReference>
<dbReference type="Proteomes" id="UP000008367">
    <property type="component" value="Unassembled WGS sequence"/>
</dbReference>
<organism evidence="4 5">
    <name type="scientific">Vibrio harveyi</name>
    <name type="common">Beneckea harveyi</name>
    <dbReference type="NCBI Taxonomy" id="669"/>
    <lineage>
        <taxon>Bacteria</taxon>
        <taxon>Pseudomonadati</taxon>
        <taxon>Pseudomonadota</taxon>
        <taxon>Gammaproteobacteria</taxon>
        <taxon>Vibrionales</taxon>
        <taxon>Vibrionaceae</taxon>
        <taxon>Vibrio</taxon>
    </lineage>
</organism>
<evidence type="ECO:0000313" key="5">
    <source>
        <dbReference type="Proteomes" id="UP000008367"/>
    </source>
</evidence>
<evidence type="ECO:0000256" key="2">
    <source>
        <dbReference type="ARBA" id="ARBA00022525"/>
    </source>
</evidence>
<feature type="chain" id="PRO_5019145324" evidence="3">
    <location>
        <begin position="28"/>
        <end position="369"/>
    </location>
</feature>
<dbReference type="InterPro" id="IPR017996">
    <property type="entry name" value="MRJP/yellow-related"/>
</dbReference>
<dbReference type="PANTHER" id="PTHR10009">
    <property type="entry name" value="PROTEIN YELLOW-RELATED"/>
    <property type="match status" value="1"/>
</dbReference>
<keyword evidence="2" id="KW-0964">Secreted</keyword>
<sequence>MKKHLLTTSLFTAAAAISAVASYSTYAAEIGSLEAVTQFNDYRGAGVTVTPEGRLIVSMHPLDNPKYRVVEVMANGTKRPFPTMDWSDGPEVGDVGLSAVIGVHSDSKGTVWMLDMGSETSPAQLVAWDTSKNKLSNQITINSSALRDNSFLQDFAIDEKHAKIYIADMTFGNFIGATNPAIVVVDLKTGQSTRVLENAPQLMPEDRDIVIEASLLASKTEQGATNHLRFGLNPIAIDNNNEWLYVGAFTGTKIYRVPTSALENAKNTDSKLQNKIEVYGPKRPSDGIAYAPGGGILATDLEHSGVGLVTKGKYQTLIQDKKLSWPDSMAVSGDYIYVTQDQLHQHPAFSQGLGNAKAPYTLYRFKYQP</sequence>
<comment type="caution">
    <text evidence="4">The sequence shown here is derived from an EMBL/GenBank/DDBJ whole genome shotgun (WGS) entry which is preliminary data.</text>
</comment>
<dbReference type="EMBL" id="AJSR01000355">
    <property type="protein sequence ID" value="EKM33288.1"/>
    <property type="molecule type" value="Genomic_DNA"/>
</dbReference>
<dbReference type="Gene3D" id="2.120.10.30">
    <property type="entry name" value="TolB, C-terminal domain"/>
    <property type="match status" value="1"/>
</dbReference>
<dbReference type="PANTHER" id="PTHR10009:SF18">
    <property type="entry name" value="PROTEIN YELLOW-LIKE PROTEIN"/>
    <property type="match status" value="1"/>
</dbReference>
<evidence type="ECO:0000256" key="3">
    <source>
        <dbReference type="SAM" id="SignalP"/>
    </source>
</evidence>
<evidence type="ECO:0000313" key="4">
    <source>
        <dbReference type="EMBL" id="EKM33288.1"/>
    </source>
</evidence>
<proteinExistence type="predicted"/>
<feature type="signal peptide" evidence="3">
    <location>
        <begin position="1"/>
        <end position="27"/>
    </location>
</feature>
<accession>A0A454D3M0</accession>
<comment type="subcellular location">
    <subcellularLocation>
        <location evidence="1">Secreted</location>
    </subcellularLocation>
</comment>
<dbReference type="STRING" id="669.AL538_01590"/>
<dbReference type="InterPro" id="IPR011042">
    <property type="entry name" value="6-blade_b-propeller_TolB-like"/>
</dbReference>
<gene>
    <name evidence="4" type="ORF">VCHENC02_1236</name>
</gene>
<name>A0A454D3M0_VIBHA</name>
<dbReference type="SUPFAM" id="SSF63829">
    <property type="entry name" value="Calcium-dependent phosphotriesterase"/>
    <property type="match status" value="1"/>
</dbReference>
<keyword evidence="3" id="KW-0732">Signal</keyword>
<protein>
    <submittedName>
        <fullName evidence="4">Major royal jelly family protein</fullName>
    </submittedName>
</protein>
<dbReference type="Pfam" id="PF03022">
    <property type="entry name" value="MRJP"/>
    <property type="match status" value="1"/>
</dbReference>
<evidence type="ECO:0000256" key="1">
    <source>
        <dbReference type="ARBA" id="ARBA00004613"/>
    </source>
</evidence>